<evidence type="ECO:0000259" key="2">
    <source>
        <dbReference type="Pfam" id="PF05598"/>
    </source>
</evidence>
<dbReference type="NCBIfam" id="NF033551">
    <property type="entry name" value="transpos_IS1182"/>
    <property type="match status" value="1"/>
</dbReference>
<evidence type="ECO:0000313" key="5">
    <source>
        <dbReference type="Proteomes" id="UP001223079"/>
    </source>
</evidence>
<dbReference type="InterPro" id="IPR008490">
    <property type="entry name" value="Transposase_InsH_N"/>
</dbReference>
<dbReference type="PANTHER" id="PTHR33408">
    <property type="entry name" value="TRANSPOSASE"/>
    <property type="match status" value="1"/>
</dbReference>
<evidence type="ECO:0000259" key="3">
    <source>
        <dbReference type="Pfam" id="PF13751"/>
    </source>
</evidence>
<feature type="region of interest" description="Disordered" evidence="1">
    <location>
        <begin position="184"/>
        <end position="215"/>
    </location>
</feature>
<dbReference type="Proteomes" id="UP001223079">
    <property type="component" value="Unassembled WGS sequence"/>
</dbReference>
<gene>
    <name evidence="4" type="ORF">J2S23_000794</name>
</gene>
<name>A0ABT9YSE2_9STRE</name>
<feature type="domain" description="Transposase InsH N-terminal" evidence="2">
    <location>
        <begin position="19"/>
        <end position="115"/>
    </location>
</feature>
<dbReference type="PANTHER" id="PTHR33408:SF2">
    <property type="entry name" value="TRANSPOSASE DDE DOMAIN-CONTAINING PROTEIN"/>
    <property type="match status" value="1"/>
</dbReference>
<evidence type="ECO:0000313" key="4">
    <source>
        <dbReference type="EMBL" id="MDQ0222243.1"/>
    </source>
</evidence>
<keyword evidence="5" id="KW-1185">Reference proteome</keyword>
<protein>
    <submittedName>
        <fullName evidence="4">Transposase</fullName>
    </submittedName>
</protein>
<dbReference type="EMBL" id="JAUSTM010000006">
    <property type="protein sequence ID" value="MDQ0222243.1"/>
    <property type="molecule type" value="Genomic_DNA"/>
</dbReference>
<feature type="compositionally biased region" description="Basic and acidic residues" evidence="1">
    <location>
        <begin position="195"/>
        <end position="207"/>
    </location>
</feature>
<sequence length="500" mass="58224">MFHKENPDYNRRQVGFYALEELVPEDHFLRQVDAVIDFSFIYDLVEDSYCLDNGRPSLDPVLLVKIPLLQCFYGIHSMRQTIKDIQVNVAYRWFLGLSLDDRVPHFTTYGKNYTRRFKEKAVIEHIFSHVLNQAITAGLVDPSEIFVDGTHIKAAANNRKYQNQVVAHQVAFMSEQLAVEIEQDRKKHAKKPLKPAKESKPDPKKVSTTDPESGWFHKGDHKQVFAYATQVACDQHGWALAYTVEAGNIHDSQAFPALFSKIEPFNPQVIIADSGYKNPSIAKFLLDKAITPLFPYTRPRGKKGMLRPNAFVYDAYYDCYLCPENQVLPYRTTNREGYREYKSDPKHCQTCPLLSLCSQNKDYQKTVTRHIWKDYLEICEDIRHQSGMKELYQKRKETIERLFGTAKEYHNLRYTRERGKSKMEDKVGLTLACLNIKKLVKRLAGRSFYFAKNREISQIFSTRTHVLFKTQEKTNPKMKFVFGLNSRWAVFLMIVRVLID</sequence>
<proteinExistence type="predicted"/>
<dbReference type="Pfam" id="PF05598">
    <property type="entry name" value="DUF772"/>
    <property type="match status" value="1"/>
</dbReference>
<dbReference type="InterPro" id="IPR047629">
    <property type="entry name" value="IS1182_transpos"/>
</dbReference>
<comment type="caution">
    <text evidence="4">The sequence shown here is derived from an EMBL/GenBank/DDBJ whole genome shotgun (WGS) entry which is preliminary data.</text>
</comment>
<feature type="domain" description="Transposase DDE" evidence="3">
    <location>
        <begin position="321"/>
        <end position="440"/>
    </location>
</feature>
<dbReference type="RefSeq" id="WP_370868690.1">
    <property type="nucleotide sequence ID" value="NZ_JAUSTM010000006.1"/>
</dbReference>
<dbReference type="InterPro" id="IPR025668">
    <property type="entry name" value="Tnp_DDE_dom"/>
</dbReference>
<organism evidence="4 5">
    <name type="scientific">Streptococcus moroccensis</name>
    <dbReference type="NCBI Taxonomy" id="1451356"/>
    <lineage>
        <taxon>Bacteria</taxon>
        <taxon>Bacillati</taxon>
        <taxon>Bacillota</taxon>
        <taxon>Bacilli</taxon>
        <taxon>Lactobacillales</taxon>
        <taxon>Streptococcaceae</taxon>
        <taxon>Streptococcus</taxon>
    </lineage>
</organism>
<dbReference type="Pfam" id="PF13751">
    <property type="entry name" value="DDE_Tnp_1_6"/>
    <property type="match status" value="1"/>
</dbReference>
<accession>A0ABT9YSE2</accession>
<evidence type="ECO:0000256" key="1">
    <source>
        <dbReference type="SAM" id="MobiDB-lite"/>
    </source>
</evidence>
<reference evidence="4 5" key="1">
    <citation type="submission" date="2023-07" db="EMBL/GenBank/DDBJ databases">
        <title>Genomic Encyclopedia of Type Strains, Phase IV (KMG-IV): sequencing the most valuable type-strain genomes for metagenomic binning, comparative biology and taxonomic classification.</title>
        <authorList>
            <person name="Goeker M."/>
        </authorList>
    </citation>
    <scope>NUCLEOTIDE SEQUENCE [LARGE SCALE GENOMIC DNA]</scope>
    <source>
        <strain evidence="4 5">DSM 105143</strain>
    </source>
</reference>